<feature type="chain" id="PRO_5003174517" evidence="2">
    <location>
        <begin position="19"/>
        <end position="800"/>
    </location>
</feature>
<dbReference type="InParanoid" id="E3M940"/>
<dbReference type="eggNOG" id="ENOG502RBJY">
    <property type="taxonomic scope" value="Eukaryota"/>
</dbReference>
<evidence type="ECO:0000313" key="3">
    <source>
        <dbReference type="EMBL" id="EFO96269.1"/>
    </source>
</evidence>
<keyword evidence="4" id="KW-1185">Reference proteome</keyword>
<evidence type="ECO:0000313" key="4">
    <source>
        <dbReference type="Proteomes" id="UP000008281"/>
    </source>
</evidence>
<dbReference type="AlphaFoldDB" id="E3M940"/>
<accession>E3M940</accession>
<sequence length="800" mass="91114">MKLHSLLLLLIPAITAYGEHTTTIDSHEIHSYVNQLRRQYASKYNVPDMHELIWSNELVEILKPLDWTTSWPEARKTWRYMYFNSSVIPTKDIERQLDLFLLKANQNRNRTLNILLNPLQRFFGCGPKTEGDSKLTVCLMGPRGDFMMFDTSGQSSASPGSKCNKRHRKNNGLCVAENPKKESYYPNPEYFLENVNDLRRVYANRFNVTNMHGLTWNENLVNTAEALDMEAKPWSETQKTWRYVQIKTYDTSSKDIEKEFEFEEEFLLSLSKTGKQRYINKSADSSLGMPELLNPLQRFIGCTHKRRTILCLLGAEGAVTLIDTNLESNAKPGSQCYNNYENVNGLCVPTREEELTIRINQIREKYAKLYNVSNMHQLIWSEDLLKFLELGNFSVDLPQIGKTMRLVYLRKFEFQEYFDFFIESRIENNFISKDPIERNSFFASNVQTSLGDLEFLIPLQKSIACEFVMIKRDYLDFVCLIGPSGKPKMFNVDTASVTTHIAASECSARYKSLDGLCVPEDPRTVSYFGNSFDFLNDVNDARRKYAYKYNISNMHKLKWKESLVTLASSLNCSNNLTCVHKTRRYVSNLVYTGITEKIDEEVDYYLTEMSQDEFLEFLKNGETHHVGHLELLNPLQTSIGCIEKLWDFTVFCLLGDEGSFKMWDLKNVESKAGTNCAPGYENDDGLCSIPEAASIVETTTEETTTEESTTGASTTSSIPEPKAIVETTTEESTTEASTTSSAPKKSIVETTTEETATEETTTKESTTGASTTSSAPSKRRLFPKSSKKHSARVNKKTGGK</sequence>
<dbReference type="HOGENOM" id="CLU_019147_1_0_1"/>
<dbReference type="OrthoDB" id="5909980at2759"/>
<feature type="region of interest" description="Disordered" evidence="1">
    <location>
        <begin position="698"/>
        <end position="800"/>
    </location>
</feature>
<name>E3M940_CAERE</name>
<proteinExistence type="predicted"/>
<keyword evidence="2" id="KW-0732">Signal</keyword>
<gene>
    <name evidence="3" type="ORF">CRE_14473</name>
</gene>
<feature type="compositionally biased region" description="Low complexity" evidence="1">
    <location>
        <begin position="763"/>
        <end position="775"/>
    </location>
</feature>
<evidence type="ECO:0000256" key="2">
    <source>
        <dbReference type="SAM" id="SignalP"/>
    </source>
</evidence>
<reference evidence="3" key="1">
    <citation type="submission" date="2007-07" db="EMBL/GenBank/DDBJ databases">
        <title>PCAP assembly of the Caenorhabditis remanei genome.</title>
        <authorList>
            <consortium name="The Caenorhabditis remanei Sequencing Consortium"/>
            <person name="Wilson R.K."/>
        </authorList>
    </citation>
    <scope>NUCLEOTIDE SEQUENCE [LARGE SCALE GENOMIC DNA]</scope>
    <source>
        <strain evidence="3">PB4641</strain>
    </source>
</reference>
<feature type="compositionally biased region" description="Basic residues" evidence="1">
    <location>
        <begin position="777"/>
        <end position="800"/>
    </location>
</feature>
<dbReference type="Proteomes" id="UP000008281">
    <property type="component" value="Unassembled WGS sequence"/>
</dbReference>
<evidence type="ECO:0000256" key="1">
    <source>
        <dbReference type="SAM" id="MobiDB-lite"/>
    </source>
</evidence>
<dbReference type="Gene3D" id="3.40.33.10">
    <property type="entry name" value="CAP"/>
    <property type="match status" value="1"/>
</dbReference>
<dbReference type="InterPro" id="IPR035940">
    <property type="entry name" value="CAP_sf"/>
</dbReference>
<feature type="compositionally biased region" description="Low complexity" evidence="1">
    <location>
        <begin position="706"/>
        <end position="717"/>
    </location>
</feature>
<feature type="signal peptide" evidence="2">
    <location>
        <begin position="1"/>
        <end position="18"/>
    </location>
</feature>
<protein>
    <submittedName>
        <fullName evidence="3">Uncharacterized protein</fullName>
    </submittedName>
</protein>
<organism evidence="4">
    <name type="scientific">Caenorhabditis remanei</name>
    <name type="common">Caenorhabditis vulgaris</name>
    <dbReference type="NCBI Taxonomy" id="31234"/>
    <lineage>
        <taxon>Eukaryota</taxon>
        <taxon>Metazoa</taxon>
        <taxon>Ecdysozoa</taxon>
        <taxon>Nematoda</taxon>
        <taxon>Chromadorea</taxon>
        <taxon>Rhabditida</taxon>
        <taxon>Rhabditina</taxon>
        <taxon>Rhabditomorpha</taxon>
        <taxon>Rhabditoidea</taxon>
        <taxon>Rhabditidae</taxon>
        <taxon>Peloderinae</taxon>
        <taxon>Caenorhabditis</taxon>
    </lineage>
</organism>
<dbReference type="EMBL" id="DS268430">
    <property type="protein sequence ID" value="EFO96269.1"/>
    <property type="molecule type" value="Genomic_DNA"/>
</dbReference>